<proteinExistence type="predicted"/>
<feature type="chain" id="PRO_5038971641" evidence="1">
    <location>
        <begin position="20"/>
        <end position="247"/>
    </location>
</feature>
<gene>
    <name evidence="2" type="ORF">HUR95_14785</name>
</gene>
<organism evidence="2 3">
    <name type="scientific">Caldalkalibacillus thermarum (strain TA2.A1)</name>
    <dbReference type="NCBI Taxonomy" id="986075"/>
    <lineage>
        <taxon>Bacteria</taxon>
        <taxon>Bacillati</taxon>
        <taxon>Bacillota</taxon>
        <taxon>Bacilli</taxon>
        <taxon>Bacillales</taxon>
        <taxon>Bacillaceae</taxon>
        <taxon>Caldalkalibacillus</taxon>
    </lineage>
</organism>
<name>A0A8X8I9K0_CALTT</name>
<dbReference type="Pfam" id="PF09580">
    <property type="entry name" value="Spore_YhcN_YlaJ"/>
    <property type="match status" value="1"/>
</dbReference>
<dbReference type="EMBL" id="CP082237">
    <property type="protein sequence ID" value="QZT33494.1"/>
    <property type="molecule type" value="Genomic_DNA"/>
</dbReference>
<dbReference type="Proteomes" id="UP000825179">
    <property type="component" value="Chromosome"/>
</dbReference>
<feature type="signal peptide" evidence="1">
    <location>
        <begin position="1"/>
        <end position="19"/>
    </location>
</feature>
<dbReference type="AlphaFoldDB" id="A0A8X8I9K0"/>
<evidence type="ECO:0000313" key="2">
    <source>
        <dbReference type="EMBL" id="QZT33494.1"/>
    </source>
</evidence>
<evidence type="ECO:0000256" key="1">
    <source>
        <dbReference type="SAM" id="SignalP"/>
    </source>
</evidence>
<dbReference type="KEGG" id="cthu:HUR95_14785"/>
<reference evidence="2 3" key="1">
    <citation type="journal article" date="2020" name="Extremophiles">
        <title>Genomic analysis of Caldalkalibacillus thermarum TA2.A1 reveals aerobic alkaliphilic metabolism and evolutionary hallmarks linking alkaliphilic bacteria and plant life.</title>
        <authorList>
            <person name="de Jong S.I."/>
            <person name="van den Broek M.A."/>
            <person name="Merkel A.Y."/>
            <person name="de la Torre Cortes P."/>
            <person name="Kalamorz F."/>
            <person name="Cook G.M."/>
            <person name="van Loosdrecht M.C.M."/>
            <person name="McMillan D.G.G."/>
        </authorList>
    </citation>
    <scope>NUCLEOTIDE SEQUENCE [LARGE SCALE GENOMIC DNA]</scope>
    <source>
        <strain evidence="2 3">TA2.A1</strain>
    </source>
</reference>
<evidence type="ECO:0000313" key="3">
    <source>
        <dbReference type="Proteomes" id="UP000825179"/>
    </source>
</evidence>
<keyword evidence="2" id="KW-0449">Lipoprotein</keyword>
<dbReference type="InterPro" id="IPR019076">
    <property type="entry name" value="Spore_lipoprot_YhcN/YlaJ-like"/>
</dbReference>
<keyword evidence="3" id="KW-1185">Reference proteome</keyword>
<sequence length="247" mass="28200">MKKLALGLTMALTISAAVACAPADDDMSSEGYRVPDRQEARQDVRGFDANRQDMWGGFTRNRQFGRYDDTGLRGLRQYHRYGERGMFERYGDPLGPRDRTLGYDWMRGDLRLRDRDGVTDIGGPTGVGRIDRFAHPDLRLAQRLADRCQNIQGVRKAEVIVYEDDVIVGVQPERGQNEQELESRVESVLRDQVRGKEIHIITDRDQFNRLGEINRALRDGQPFGNFARDIGDMIQGVGRAVTEPFRR</sequence>
<dbReference type="RefSeq" id="WP_222822688.1">
    <property type="nucleotide sequence ID" value="NZ_CP082237.1"/>
</dbReference>
<keyword evidence="1" id="KW-0732">Signal</keyword>
<dbReference type="PROSITE" id="PS51257">
    <property type="entry name" value="PROKAR_LIPOPROTEIN"/>
    <property type="match status" value="1"/>
</dbReference>
<accession>A0A8X8I9K0</accession>
<protein>
    <submittedName>
        <fullName evidence="2">YhcN/YlaJ family sporulation lipoprotein</fullName>
    </submittedName>
</protein>